<keyword evidence="3 7" id="KW-0862">Zinc</keyword>
<dbReference type="InterPro" id="IPR036390">
    <property type="entry name" value="WH_DNA-bd_sf"/>
</dbReference>
<feature type="binding site" evidence="7">
    <location>
        <position position="95"/>
    </location>
    <ligand>
        <name>Zn(2+)</name>
        <dbReference type="ChEBI" id="CHEBI:29105"/>
    </ligand>
</feature>
<dbReference type="GO" id="GO:0008270">
    <property type="term" value="F:zinc ion binding"/>
    <property type="evidence" value="ECO:0007669"/>
    <property type="project" value="TreeGrafter"/>
</dbReference>
<comment type="caution">
    <text evidence="8">The sequence shown here is derived from an EMBL/GenBank/DDBJ whole genome shotgun (WGS) entry which is preliminary data.</text>
</comment>
<comment type="similarity">
    <text evidence="1">Belongs to the Fur family.</text>
</comment>
<dbReference type="GO" id="GO:0000976">
    <property type="term" value="F:transcription cis-regulatory region binding"/>
    <property type="evidence" value="ECO:0007669"/>
    <property type="project" value="TreeGrafter"/>
</dbReference>
<name>A0A1F5AFW0_9BACT</name>
<evidence type="ECO:0000313" key="9">
    <source>
        <dbReference type="Proteomes" id="UP000177701"/>
    </source>
</evidence>
<protein>
    <submittedName>
        <fullName evidence="8">Transcriptional repressor</fullName>
    </submittedName>
</protein>
<dbReference type="AlphaFoldDB" id="A0A1F5AFW0"/>
<dbReference type="SUPFAM" id="SSF46785">
    <property type="entry name" value="Winged helix' DNA-binding domain"/>
    <property type="match status" value="1"/>
</dbReference>
<dbReference type="GO" id="GO:0003700">
    <property type="term" value="F:DNA-binding transcription factor activity"/>
    <property type="evidence" value="ECO:0007669"/>
    <property type="project" value="InterPro"/>
</dbReference>
<dbReference type="InterPro" id="IPR002481">
    <property type="entry name" value="FUR"/>
</dbReference>
<dbReference type="Gene3D" id="3.30.1490.190">
    <property type="match status" value="1"/>
</dbReference>
<dbReference type="PANTHER" id="PTHR33202">
    <property type="entry name" value="ZINC UPTAKE REGULATION PROTEIN"/>
    <property type="match status" value="1"/>
</dbReference>
<evidence type="ECO:0000313" key="8">
    <source>
        <dbReference type="EMBL" id="OGD17360.1"/>
    </source>
</evidence>
<dbReference type="InterPro" id="IPR043135">
    <property type="entry name" value="Fur_C"/>
</dbReference>
<keyword evidence="6" id="KW-0804">Transcription</keyword>
<dbReference type="Gene3D" id="1.10.10.10">
    <property type="entry name" value="Winged helix-like DNA-binding domain superfamily/Winged helix DNA-binding domain"/>
    <property type="match status" value="1"/>
</dbReference>
<organism evidence="8 9">
    <name type="scientific">Candidatus Sediminicultor quintus</name>
    <dbReference type="NCBI Taxonomy" id="1797291"/>
    <lineage>
        <taxon>Bacteria</taxon>
        <taxon>Pseudomonadati</taxon>
        <taxon>Atribacterota</taxon>
        <taxon>Candidatus Phoenicimicrobiia</taxon>
        <taxon>Candidatus Pheonicimicrobiales</taxon>
        <taxon>Candidatus Phoenicimicrobiaceae</taxon>
        <taxon>Candidatus Sediminicultor</taxon>
    </lineage>
</organism>
<dbReference type="STRING" id="1797291.A2V47_00345"/>
<evidence type="ECO:0000256" key="1">
    <source>
        <dbReference type="ARBA" id="ARBA00007957"/>
    </source>
</evidence>
<dbReference type="InterPro" id="IPR036388">
    <property type="entry name" value="WH-like_DNA-bd_sf"/>
</dbReference>
<keyword evidence="7" id="KW-0479">Metal-binding</keyword>
<keyword evidence="2" id="KW-0678">Repressor</keyword>
<dbReference type="EMBL" id="MEYH01000007">
    <property type="protein sequence ID" value="OGD17360.1"/>
    <property type="molecule type" value="Genomic_DNA"/>
</dbReference>
<dbReference type="Proteomes" id="UP000177701">
    <property type="component" value="Unassembled WGS sequence"/>
</dbReference>
<dbReference type="Pfam" id="PF01475">
    <property type="entry name" value="FUR"/>
    <property type="match status" value="1"/>
</dbReference>
<sequence>MELLFKDLSAELKNRRIHPSYQRIKVLDYLNKNQCHPTVDQIFKDLQREIPTLSKSTIYNTLNLFLKSGLIKVINIENNDAHYDIITKNHGHFKCESCGKIFNFSIDLNTFTTEELSGFKIIDKNVYFKGICPRCL</sequence>
<evidence type="ECO:0000256" key="7">
    <source>
        <dbReference type="PIRSR" id="PIRSR602481-1"/>
    </source>
</evidence>
<accession>A0A1F5AFW0</accession>
<evidence type="ECO:0000256" key="6">
    <source>
        <dbReference type="ARBA" id="ARBA00023163"/>
    </source>
</evidence>
<evidence type="ECO:0000256" key="3">
    <source>
        <dbReference type="ARBA" id="ARBA00022833"/>
    </source>
</evidence>
<evidence type="ECO:0000256" key="2">
    <source>
        <dbReference type="ARBA" id="ARBA00022491"/>
    </source>
</evidence>
<evidence type="ECO:0000256" key="5">
    <source>
        <dbReference type="ARBA" id="ARBA00023125"/>
    </source>
</evidence>
<reference evidence="8 9" key="1">
    <citation type="journal article" date="2016" name="Nat. Commun.">
        <title>Thousands of microbial genomes shed light on interconnected biogeochemical processes in an aquifer system.</title>
        <authorList>
            <person name="Anantharaman K."/>
            <person name="Brown C.T."/>
            <person name="Hug L.A."/>
            <person name="Sharon I."/>
            <person name="Castelle C.J."/>
            <person name="Probst A.J."/>
            <person name="Thomas B.C."/>
            <person name="Singh A."/>
            <person name="Wilkins M.J."/>
            <person name="Karaoz U."/>
            <person name="Brodie E.L."/>
            <person name="Williams K.H."/>
            <person name="Hubbard S.S."/>
            <person name="Banfield J.F."/>
        </authorList>
    </citation>
    <scope>NUCLEOTIDE SEQUENCE [LARGE SCALE GENOMIC DNA]</scope>
</reference>
<comment type="cofactor">
    <cofactor evidence="7">
        <name>Zn(2+)</name>
        <dbReference type="ChEBI" id="CHEBI:29105"/>
    </cofactor>
    <text evidence="7">Binds 1 zinc ion per subunit.</text>
</comment>
<evidence type="ECO:0000256" key="4">
    <source>
        <dbReference type="ARBA" id="ARBA00023015"/>
    </source>
</evidence>
<proteinExistence type="inferred from homology"/>
<feature type="binding site" evidence="7">
    <location>
        <position position="98"/>
    </location>
    <ligand>
        <name>Zn(2+)</name>
        <dbReference type="ChEBI" id="CHEBI:29105"/>
    </ligand>
</feature>
<dbReference type="PANTHER" id="PTHR33202:SF8">
    <property type="entry name" value="PEROXIDE-RESPONSIVE REPRESSOR PERR"/>
    <property type="match status" value="1"/>
</dbReference>
<gene>
    <name evidence="8" type="ORF">A2V47_00345</name>
</gene>
<feature type="binding site" evidence="7">
    <location>
        <position position="135"/>
    </location>
    <ligand>
        <name>Zn(2+)</name>
        <dbReference type="ChEBI" id="CHEBI:29105"/>
    </ligand>
</feature>
<keyword evidence="5" id="KW-0238">DNA-binding</keyword>
<dbReference type="CDD" id="cd07153">
    <property type="entry name" value="Fur_like"/>
    <property type="match status" value="1"/>
</dbReference>
<feature type="binding site" evidence="7">
    <location>
        <position position="132"/>
    </location>
    <ligand>
        <name>Zn(2+)</name>
        <dbReference type="ChEBI" id="CHEBI:29105"/>
    </ligand>
</feature>
<dbReference type="GO" id="GO:0045892">
    <property type="term" value="P:negative regulation of DNA-templated transcription"/>
    <property type="evidence" value="ECO:0007669"/>
    <property type="project" value="TreeGrafter"/>
</dbReference>
<dbReference type="GO" id="GO:1900376">
    <property type="term" value="P:regulation of secondary metabolite biosynthetic process"/>
    <property type="evidence" value="ECO:0007669"/>
    <property type="project" value="TreeGrafter"/>
</dbReference>
<keyword evidence="4" id="KW-0805">Transcription regulation</keyword>